<organism evidence="2 3">
    <name type="scientific">Laccaria amethystina LaAM-08-1</name>
    <dbReference type="NCBI Taxonomy" id="1095629"/>
    <lineage>
        <taxon>Eukaryota</taxon>
        <taxon>Fungi</taxon>
        <taxon>Dikarya</taxon>
        <taxon>Basidiomycota</taxon>
        <taxon>Agaricomycotina</taxon>
        <taxon>Agaricomycetes</taxon>
        <taxon>Agaricomycetidae</taxon>
        <taxon>Agaricales</taxon>
        <taxon>Agaricineae</taxon>
        <taxon>Hydnangiaceae</taxon>
        <taxon>Laccaria</taxon>
    </lineage>
</organism>
<protein>
    <submittedName>
        <fullName evidence="2">Uncharacterized protein</fullName>
    </submittedName>
</protein>
<feature type="compositionally biased region" description="Basic and acidic residues" evidence="1">
    <location>
        <begin position="203"/>
        <end position="232"/>
    </location>
</feature>
<dbReference type="Proteomes" id="UP000054477">
    <property type="component" value="Unassembled WGS sequence"/>
</dbReference>
<feature type="compositionally biased region" description="Low complexity" evidence="1">
    <location>
        <begin position="316"/>
        <end position="328"/>
    </location>
</feature>
<evidence type="ECO:0000313" key="2">
    <source>
        <dbReference type="EMBL" id="KIJ93771.1"/>
    </source>
</evidence>
<dbReference type="InterPro" id="IPR036691">
    <property type="entry name" value="Endo/exonu/phosph_ase_sf"/>
</dbReference>
<sequence length="402" mass="44847">MSLTKTLESFAYLQHIIQMEHPQNARRHSRPPRGRHNLHSRDEIIRLRASAIPKQVVVPPSYDSFFFPVRKSGYSGAATYTRHHAIIPLKAEEGLSGVLPPKPPSSAAKRFMESQGTSVHIMMNAKTALELGAPIRGIVAFTSTDKAGRSVPAPGRGALTVAQQVPIKNPEQPNPSTQLQAPLHRFDTARPSHFESAIYTHPDPNHNHDHPSQPEERLQRQHQQHDPKHTDTVDASFQPRTGSQHSKRSSRPPSTRSTSSQPEHHLRPHPLIRRQSYGHVGTIKPAPLAPLTVRPCPQPTSSTPQSLNDGLRNHFSTSPTSIHTTSSSAEAPHPPHDRRTSFSSTRSVRTAPTIVHEPVKAHDRSRTAVAHSQWLSHEHAQMQEEIPYYKVQGEVVENYFFS</sequence>
<evidence type="ECO:0000256" key="1">
    <source>
        <dbReference type="SAM" id="MobiDB-lite"/>
    </source>
</evidence>
<feature type="region of interest" description="Disordered" evidence="1">
    <location>
        <begin position="196"/>
        <end position="366"/>
    </location>
</feature>
<feature type="compositionally biased region" description="Polar residues" evidence="1">
    <location>
        <begin position="233"/>
        <end position="244"/>
    </location>
</feature>
<dbReference type="EMBL" id="KN838826">
    <property type="protein sequence ID" value="KIJ93771.1"/>
    <property type="molecule type" value="Genomic_DNA"/>
</dbReference>
<dbReference type="OrthoDB" id="4251012at2759"/>
<feature type="compositionally biased region" description="Basic and acidic residues" evidence="1">
    <location>
        <begin position="357"/>
        <end position="366"/>
    </location>
</feature>
<name>A0A0C9X817_9AGAR</name>
<dbReference type="HOGENOM" id="CLU_685237_0_0_1"/>
<proteinExistence type="predicted"/>
<reference evidence="2 3" key="1">
    <citation type="submission" date="2014-04" db="EMBL/GenBank/DDBJ databases">
        <authorList>
            <consortium name="DOE Joint Genome Institute"/>
            <person name="Kuo A."/>
            <person name="Kohler A."/>
            <person name="Nagy L.G."/>
            <person name="Floudas D."/>
            <person name="Copeland A."/>
            <person name="Barry K.W."/>
            <person name="Cichocki N."/>
            <person name="Veneault-Fourrey C."/>
            <person name="LaButti K."/>
            <person name="Lindquist E.A."/>
            <person name="Lipzen A."/>
            <person name="Lundell T."/>
            <person name="Morin E."/>
            <person name="Murat C."/>
            <person name="Sun H."/>
            <person name="Tunlid A."/>
            <person name="Henrissat B."/>
            <person name="Grigoriev I.V."/>
            <person name="Hibbett D.S."/>
            <person name="Martin F."/>
            <person name="Nordberg H.P."/>
            <person name="Cantor M.N."/>
            <person name="Hua S.X."/>
        </authorList>
    </citation>
    <scope>NUCLEOTIDE SEQUENCE [LARGE SCALE GENOMIC DNA]</scope>
    <source>
        <strain evidence="2 3">LaAM-08-1</strain>
    </source>
</reference>
<dbReference type="STRING" id="1095629.A0A0C9X817"/>
<gene>
    <name evidence="2" type="ORF">K443DRAFT_12633</name>
</gene>
<feature type="compositionally biased region" description="Low complexity" evidence="1">
    <location>
        <begin position="251"/>
        <end position="260"/>
    </location>
</feature>
<evidence type="ECO:0000313" key="3">
    <source>
        <dbReference type="Proteomes" id="UP000054477"/>
    </source>
</evidence>
<dbReference type="Gene3D" id="3.60.10.10">
    <property type="entry name" value="Endonuclease/exonuclease/phosphatase"/>
    <property type="match status" value="1"/>
</dbReference>
<feature type="compositionally biased region" description="Low complexity" evidence="1">
    <location>
        <begin position="341"/>
        <end position="350"/>
    </location>
</feature>
<keyword evidence="3" id="KW-1185">Reference proteome</keyword>
<reference evidence="3" key="2">
    <citation type="submission" date="2015-01" db="EMBL/GenBank/DDBJ databases">
        <title>Evolutionary Origins and Diversification of the Mycorrhizal Mutualists.</title>
        <authorList>
            <consortium name="DOE Joint Genome Institute"/>
            <consortium name="Mycorrhizal Genomics Consortium"/>
            <person name="Kohler A."/>
            <person name="Kuo A."/>
            <person name="Nagy L.G."/>
            <person name="Floudas D."/>
            <person name="Copeland A."/>
            <person name="Barry K.W."/>
            <person name="Cichocki N."/>
            <person name="Veneault-Fourrey C."/>
            <person name="LaButti K."/>
            <person name="Lindquist E.A."/>
            <person name="Lipzen A."/>
            <person name="Lundell T."/>
            <person name="Morin E."/>
            <person name="Murat C."/>
            <person name="Riley R."/>
            <person name="Ohm R."/>
            <person name="Sun H."/>
            <person name="Tunlid A."/>
            <person name="Henrissat B."/>
            <person name="Grigoriev I.V."/>
            <person name="Hibbett D.S."/>
            <person name="Martin F."/>
        </authorList>
    </citation>
    <scope>NUCLEOTIDE SEQUENCE [LARGE SCALE GENOMIC DNA]</scope>
    <source>
        <strain evidence="3">LaAM-08-1</strain>
    </source>
</reference>
<accession>A0A0C9X817</accession>
<dbReference type="AlphaFoldDB" id="A0A0C9X817"/>